<dbReference type="EMBL" id="JBHSZG010000001">
    <property type="protein sequence ID" value="MFC7135948.1"/>
    <property type="molecule type" value="Genomic_DNA"/>
</dbReference>
<dbReference type="PANTHER" id="PTHR11124">
    <property type="entry name" value="VACUOLAR SORTING PROTEIN VPS29"/>
    <property type="match status" value="1"/>
</dbReference>
<dbReference type="RefSeq" id="WP_284012610.1">
    <property type="nucleotide sequence ID" value="NZ_CP126156.1"/>
</dbReference>
<dbReference type="SUPFAM" id="SSF56300">
    <property type="entry name" value="Metallo-dependent phosphatases"/>
    <property type="match status" value="1"/>
</dbReference>
<evidence type="ECO:0000313" key="4">
    <source>
        <dbReference type="Proteomes" id="UP001596368"/>
    </source>
</evidence>
<dbReference type="InterPro" id="IPR029052">
    <property type="entry name" value="Metallo-depent_PP-like"/>
</dbReference>
<evidence type="ECO:0000256" key="1">
    <source>
        <dbReference type="RuleBase" id="RU362039"/>
    </source>
</evidence>
<dbReference type="GO" id="GO:0046872">
    <property type="term" value="F:metal ion binding"/>
    <property type="evidence" value="ECO:0007669"/>
    <property type="project" value="UniProtKB-KW"/>
</dbReference>
<evidence type="ECO:0000313" key="3">
    <source>
        <dbReference type="EMBL" id="MFC7135948.1"/>
    </source>
</evidence>
<dbReference type="NCBIfam" id="TIGR00040">
    <property type="entry name" value="yfcE"/>
    <property type="match status" value="1"/>
</dbReference>
<dbReference type="Gene3D" id="3.60.21.10">
    <property type="match status" value="1"/>
</dbReference>
<dbReference type="Proteomes" id="UP001596368">
    <property type="component" value="Unassembled WGS sequence"/>
</dbReference>
<gene>
    <name evidence="3" type="ORF">ACFQRB_03940</name>
</gene>
<proteinExistence type="inferred from homology"/>
<comment type="similarity">
    <text evidence="1">Belongs to the metallophosphoesterase superfamily. YfcE family.</text>
</comment>
<sequence>MLVLISDTHGTDGHRLRGRTLAAVREADAVVHAGDFYREPVLDDLLRVTDTLYGVTGNNDDAALRERLPAERVVGYEGATLAVRHRSRSGATGLVMFGRERDADLVVFGHSHRPEFDDSGAVPLVNPGSYAQPRGNRPAHAEVERTDAGLAGRLVTPDGEVFGEFAVPVTE</sequence>
<dbReference type="GO" id="GO:0016787">
    <property type="term" value="F:hydrolase activity"/>
    <property type="evidence" value="ECO:0007669"/>
    <property type="project" value="UniProtKB-UniRule"/>
</dbReference>
<evidence type="ECO:0000259" key="2">
    <source>
        <dbReference type="Pfam" id="PF12850"/>
    </source>
</evidence>
<dbReference type="EC" id="3.1.4.-" evidence="1"/>
<reference evidence="3 4" key="1">
    <citation type="journal article" date="2019" name="Int. J. Syst. Evol. Microbiol.">
        <title>The Global Catalogue of Microorganisms (GCM) 10K type strain sequencing project: providing services to taxonomists for standard genome sequencing and annotation.</title>
        <authorList>
            <consortium name="The Broad Institute Genomics Platform"/>
            <consortium name="The Broad Institute Genome Sequencing Center for Infectious Disease"/>
            <person name="Wu L."/>
            <person name="Ma J."/>
        </authorList>
    </citation>
    <scope>NUCLEOTIDE SEQUENCE [LARGE SCALE GENOMIC DNA]</scope>
    <source>
        <strain evidence="3 4">DT92</strain>
    </source>
</reference>
<accession>A0ABD5XL62</accession>
<dbReference type="InterPro" id="IPR041802">
    <property type="entry name" value="MPP_YfcE"/>
</dbReference>
<comment type="cofactor">
    <cofactor evidence="1">
        <name>a divalent metal cation</name>
        <dbReference type="ChEBI" id="CHEBI:60240"/>
    </cofactor>
</comment>
<keyword evidence="1" id="KW-0479">Metal-binding</keyword>
<dbReference type="AlphaFoldDB" id="A0ABD5XL62"/>
<name>A0ABD5XL62_9EURY</name>
<comment type="caution">
    <text evidence="3">The sequence shown here is derived from an EMBL/GenBank/DDBJ whole genome shotgun (WGS) entry which is preliminary data.</text>
</comment>
<protein>
    <recommendedName>
        <fullName evidence="1">Phosphoesterase</fullName>
        <ecNumber evidence="1">3.1.4.-</ecNumber>
    </recommendedName>
</protein>
<keyword evidence="4" id="KW-1185">Reference proteome</keyword>
<dbReference type="Pfam" id="PF12850">
    <property type="entry name" value="Metallophos_2"/>
    <property type="match status" value="1"/>
</dbReference>
<feature type="domain" description="Calcineurin-like phosphoesterase" evidence="2">
    <location>
        <begin position="2"/>
        <end position="139"/>
    </location>
</feature>
<dbReference type="InterPro" id="IPR000979">
    <property type="entry name" value="Phosphodiesterase_MJ0936/Vps29"/>
</dbReference>
<dbReference type="GeneID" id="81122635"/>
<dbReference type="InterPro" id="IPR024654">
    <property type="entry name" value="Calcineurin-like_PHP_lpxH"/>
</dbReference>
<dbReference type="CDD" id="cd00841">
    <property type="entry name" value="MPP_YfcE"/>
    <property type="match status" value="1"/>
</dbReference>
<organism evidence="3 4">
    <name type="scientific">Halobaculum litoreum</name>
    <dbReference type="NCBI Taxonomy" id="3031998"/>
    <lineage>
        <taxon>Archaea</taxon>
        <taxon>Methanobacteriati</taxon>
        <taxon>Methanobacteriota</taxon>
        <taxon>Stenosarchaea group</taxon>
        <taxon>Halobacteria</taxon>
        <taxon>Halobacteriales</taxon>
        <taxon>Haloferacaceae</taxon>
        <taxon>Halobaculum</taxon>
    </lineage>
</organism>